<evidence type="ECO:0000313" key="2">
    <source>
        <dbReference type="Proteomes" id="UP000249081"/>
    </source>
</evidence>
<dbReference type="AlphaFoldDB" id="A0A2W4WIN5"/>
<organism evidence="1 2">
    <name type="scientific">Shackletoniella antarctica</name>
    <dbReference type="NCBI Taxonomy" id="268115"/>
    <lineage>
        <taxon>Bacteria</taxon>
        <taxon>Bacillati</taxon>
        <taxon>Cyanobacteriota</taxon>
        <taxon>Cyanophyceae</taxon>
        <taxon>Oculatellales</taxon>
        <taxon>Oculatellaceae</taxon>
        <taxon>Shackletoniella</taxon>
    </lineage>
</organism>
<comment type="caution">
    <text evidence="1">The sequence shown here is derived from an EMBL/GenBank/DDBJ whole genome shotgun (WGS) entry which is preliminary data.</text>
</comment>
<dbReference type="Proteomes" id="UP000249081">
    <property type="component" value="Unassembled WGS sequence"/>
</dbReference>
<gene>
    <name evidence="1" type="ORF">DCF17_04465</name>
</gene>
<protein>
    <submittedName>
        <fullName evidence="1">Uncharacterized protein</fullName>
    </submittedName>
</protein>
<dbReference type="EMBL" id="QBMN01000019">
    <property type="protein sequence ID" value="PZO44322.1"/>
    <property type="molecule type" value="Genomic_DNA"/>
</dbReference>
<proteinExistence type="predicted"/>
<reference evidence="2" key="1">
    <citation type="submission" date="2018-04" db="EMBL/GenBank/DDBJ databases">
        <authorList>
            <person name="Cornet L."/>
        </authorList>
    </citation>
    <scope>NUCLEOTIDE SEQUENCE [LARGE SCALE GENOMIC DNA]</scope>
</reference>
<reference evidence="1 2" key="2">
    <citation type="submission" date="2018-06" db="EMBL/GenBank/DDBJ databases">
        <title>Metagenomic assembly of (sub)arctic Cyanobacteria and their associated microbiome from non-axenic cultures.</title>
        <authorList>
            <person name="Baurain D."/>
        </authorList>
    </citation>
    <scope>NUCLEOTIDE SEQUENCE [LARGE SCALE GENOMIC DNA]</scope>
    <source>
        <strain evidence="1">ULC041bin1</strain>
    </source>
</reference>
<accession>A0A2W4WIN5</accession>
<sequence>MPSQFLRLDLAADGGEFGWGCGPNSARFAPSGDRLFFVFGGAIASGLANCNCRWSDPNRARADA</sequence>
<name>A0A2W4WIN5_9CYAN</name>
<evidence type="ECO:0000313" key="1">
    <source>
        <dbReference type="EMBL" id="PZO44322.1"/>
    </source>
</evidence>